<organism evidence="9 10">
    <name type="scientific">Imshaugia aleurites</name>
    <dbReference type="NCBI Taxonomy" id="172621"/>
    <lineage>
        <taxon>Eukaryota</taxon>
        <taxon>Fungi</taxon>
        <taxon>Dikarya</taxon>
        <taxon>Ascomycota</taxon>
        <taxon>Pezizomycotina</taxon>
        <taxon>Lecanoromycetes</taxon>
        <taxon>OSLEUM clade</taxon>
        <taxon>Lecanoromycetidae</taxon>
        <taxon>Lecanorales</taxon>
        <taxon>Lecanorineae</taxon>
        <taxon>Parmeliaceae</taxon>
        <taxon>Imshaugia</taxon>
    </lineage>
</organism>
<proteinExistence type="inferred from homology"/>
<dbReference type="OrthoDB" id="444631at2759"/>
<evidence type="ECO:0000256" key="3">
    <source>
        <dbReference type="ARBA" id="ARBA00022989"/>
    </source>
</evidence>
<accession>A0A8H3FFI3</accession>
<dbReference type="Pfam" id="PF20684">
    <property type="entry name" value="Fung_rhodopsin"/>
    <property type="match status" value="1"/>
</dbReference>
<feature type="region of interest" description="Disordered" evidence="6">
    <location>
        <begin position="108"/>
        <end position="172"/>
    </location>
</feature>
<dbReference type="PANTHER" id="PTHR33048:SF47">
    <property type="entry name" value="INTEGRAL MEMBRANE PROTEIN-RELATED"/>
    <property type="match status" value="1"/>
</dbReference>
<keyword evidence="4 7" id="KW-0472">Membrane</keyword>
<dbReference type="InterPro" id="IPR049326">
    <property type="entry name" value="Rhodopsin_dom_fungi"/>
</dbReference>
<evidence type="ECO:0000256" key="1">
    <source>
        <dbReference type="ARBA" id="ARBA00004141"/>
    </source>
</evidence>
<protein>
    <recommendedName>
        <fullName evidence="8">Rhodopsin domain-containing protein</fullName>
    </recommendedName>
</protein>
<feature type="compositionally biased region" description="Basic and acidic residues" evidence="6">
    <location>
        <begin position="123"/>
        <end position="134"/>
    </location>
</feature>
<evidence type="ECO:0000313" key="9">
    <source>
        <dbReference type="EMBL" id="CAF9920953.1"/>
    </source>
</evidence>
<evidence type="ECO:0000256" key="7">
    <source>
        <dbReference type="SAM" id="Phobius"/>
    </source>
</evidence>
<feature type="transmembrane region" description="Helical" evidence="7">
    <location>
        <begin position="41"/>
        <end position="62"/>
    </location>
</feature>
<name>A0A8H3FFI3_9LECA</name>
<keyword evidence="10" id="KW-1185">Reference proteome</keyword>
<evidence type="ECO:0000256" key="2">
    <source>
        <dbReference type="ARBA" id="ARBA00022692"/>
    </source>
</evidence>
<evidence type="ECO:0000313" key="10">
    <source>
        <dbReference type="Proteomes" id="UP000664534"/>
    </source>
</evidence>
<sequence>MHNIRATYKYWCALNVSSDLIVMVLPLFMVWGLQLRKSQKVVLAGIFSLGFVVAIFDILRTVESLQSGTFSGVALWSSLEVTIAVIVASLPLYRALLSSKGRKSLMSRGSMGRYNDMSDGQTEVERKGSDDKTSRPSKRSVSTFRDDLEIQNLASRDKGAEGQDFPLAHLSQ</sequence>
<evidence type="ECO:0000256" key="5">
    <source>
        <dbReference type="ARBA" id="ARBA00038359"/>
    </source>
</evidence>
<comment type="subcellular location">
    <subcellularLocation>
        <location evidence="1">Membrane</location>
        <topology evidence="1">Multi-pass membrane protein</topology>
    </subcellularLocation>
</comment>
<feature type="domain" description="Rhodopsin" evidence="8">
    <location>
        <begin position="6"/>
        <end position="98"/>
    </location>
</feature>
<comment type="similarity">
    <text evidence="5">Belongs to the SAT4 family.</text>
</comment>
<evidence type="ECO:0000256" key="6">
    <source>
        <dbReference type="SAM" id="MobiDB-lite"/>
    </source>
</evidence>
<evidence type="ECO:0000259" key="8">
    <source>
        <dbReference type="Pfam" id="PF20684"/>
    </source>
</evidence>
<keyword evidence="3 7" id="KW-1133">Transmembrane helix</keyword>
<reference evidence="9" key="1">
    <citation type="submission" date="2021-03" db="EMBL/GenBank/DDBJ databases">
        <authorList>
            <person name="Tagirdzhanova G."/>
        </authorList>
    </citation>
    <scope>NUCLEOTIDE SEQUENCE</scope>
</reference>
<gene>
    <name evidence="9" type="ORF">IMSHALPRED_005052</name>
</gene>
<keyword evidence="2 7" id="KW-0812">Transmembrane</keyword>
<feature type="transmembrane region" description="Helical" evidence="7">
    <location>
        <begin position="6"/>
        <end position="29"/>
    </location>
</feature>
<dbReference type="EMBL" id="CAJPDT010000026">
    <property type="protein sequence ID" value="CAF9920953.1"/>
    <property type="molecule type" value="Genomic_DNA"/>
</dbReference>
<evidence type="ECO:0000256" key="4">
    <source>
        <dbReference type="ARBA" id="ARBA00023136"/>
    </source>
</evidence>
<dbReference type="AlphaFoldDB" id="A0A8H3FFI3"/>
<dbReference type="GO" id="GO:0016020">
    <property type="term" value="C:membrane"/>
    <property type="evidence" value="ECO:0007669"/>
    <property type="project" value="UniProtKB-SubCell"/>
</dbReference>
<feature type="transmembrane region" description="Helical" evidence="7">
    <location>
        <begin position="74"/>
        <end position="96"/>
    </location>
</feature>
<dbReference type="Proteomes" id="UP000664534">
    <property type="component" value="Unassembled WGS sequence"/>
</dbReference>
<comment type="caution">
    <text evidence="9">The sequence shown here is derived from an EMBL/GenBank/DDBJ whole genome shotgun (WGS) entry which is preliminary data.</text>
</comment>
<dbReference type="InterPro" id="IPR052337">
    <property type="entry name" value="SAT4-like"/>
</dbReference>
<dbReference type="PANTHER" id="PTHR33048">
    <property type="entry name" value="PTH11-LIKE INTEGRAL MEMBRANE PROTEIN (AFU_ORTHOLOGUE AFUA_5G11245)"/>
    <property type="match status" value="1"/>
</dbReference>